<organism evidence="2 3">
    <name type="scientific">Melipona bicolor</name>
    <dbReference type="NCBI Taxonomy" id="60889"/>
    <lineage>
        <taxon>Eukaryota</taxon>
        <taxon>Metazoa</taxon>
        <taxon>Ecdysozoa</taxon>
        <taxon>Arthropoda</taxon>
        <taxon>Hexapoda</taxon>
        <taxon>Insecta</taxon>
        <taxon>Pterygota</taxon>
        <taxon>Neoptera</taxon>
        <taxon>Endopterygota</taxon>
        <taxon>Hymenoptera</taxon>
        <taxon>Apocrita</taxon>
        <taxon>Aculeata</taxon>
        <taxon>Apoidea</taxon>
        <taxon>Anthophila</taxon>
        <taxon>Apidae</taxon>
        <taxon>Melipona</taxon>
    </lineage>
</organism>
<keyword evidence="3" id="KW-1185">Reference proteome</keyword>
<proteinExistence type="predicted"/>
<sequence length="99" mass="11678">MHRVREKEREEEEEEEEENRAKEVEERWNEGDVGARYDCFSVILYWINGAETIERAITRGWAAGTGADERVGFSVWQCRWASTPCKALRARVETRQKGW</sequence>
<evidence type="ECO:0000313" key="3">
    <source>
        <dbReference type="Proteomes" id="UP001177670"/>
    </source>
</evidence>
<dbReference type="EMBL" id="JAHYIQ010000001">
    <property type="protein sequence ID" value="KAK1138011.1"/>
    <property type="molecule type" value="Genomic_DNA"/>
</dbReference>
<protein>
    <submittedName>
        <fullName evidence="2">Uncharacterized protein</fullName>
    </submittedName>
</protein>
<gene>
    <name evidence="2" type="ORF">K0M31_002502</name>
</gene>
<dbReference type="AlphaFoldDB" id="A0AA40GHP1"/>
<comment type="caution">
    <text evidence="2">The sequence shown here is derived from an EMBL/GenBank/DDBJ whole genome shotgun (WGS) entry which is preliminary data.</text>
</comment>
<dbReference type="Proteomes" id="UP001177670">
    <property type="component" value="Unassembled WGS sequence"/>
</dbReference>
<evidence type="ECO:0000256" key="1">
    <source>
        <dbReference type="SAM" id="MobiDB-lite"/>
    </source>
</evidence>
<evidence type="ECO:0000313" key="2">
    <source>
        <dbReference type="EMBL" id="KAK1138011.1"/>
    </source>
</evidence>
<feature type="compositionally biased region" description="Acidic residues" evidence="1">
    <location>
        <begin position="9"/>
        <end position="18"/>
    </location>
</feature>
<feature type="region of interest" description="Disordered" evidence="1">
    <location>
        <begin position="1"/>
        <end position="27"/>
    </location>
</feature>
<reference evidence="2" key="1">
    <citation type="submission" date="2021-10" db="EMBL/GenBank/DDBJ databases">
        <title>Melipona bicolor Genome sequencing and assembly.</title>
        <authorList>
            <person name="Araujo N.S."/>
            <person name="Arias M.C."/>
        </authorList>
    </citation>
    <scope>NUCLEOTIDE SEQUENCE</scope>
    <source>
        <strain evidence="2">USP_2M_L1-L4_2017</strain>
        <tissue evidence="2">Whole body</tissue>
    </source>
</reference>
<name>A0AA40GHP1_9HYME</name>
<accession>A0AA40GHP1</accession>